<accession>A0A0E9P9B5</accession>
<proteinExistence type="predicted"/>
<sequence>MGLMRSFLMLTVLFSVCMKPGMHMFIGKKIYIYF</sequence>
<dbReference type="EMBL" id="GBXM01107473">
    <property type="protein sequence ID" value="JAH01104.1"/>
    <property type="molecule type" value="Transcribed_RNA"/>
</dbReference>
<evidence type="ECO:0000313" key="1">
    <source>
        <dbReference type="EMBL" id="JAH01104.1"/>
    </source>
</evidence>
<dbReference type="AlphaFoldDB" id="A0A0E9P9B5"/>
<reference evidence="1" key="1">
    <citation type="submission" date="2014-11" db="EMBL/GenBank/DDBJ databases">
        <authorList>
            <person name="Amaro Gonzalez C."/>
        </authorList>
    </citation>
    <scope>NUCLEOTIDE SEQUENCE</scope>
</reference>
<organism evidence="1">
    <name type="scientific">Anguilla anguilla</name>
    <name type="common">European freshwater eel</name>
    <name type="synonym">Muraena anguilla</name>
    <dbReference type="NCBI Taxonomy" id="7936"/>
    <lineage>
        <taxon>Eukaryota</taxon>
        <taxon>Metazoa</taxon>
        <taxon>Chordata</taxon>
        <taxon>Craniata</taxon>
        <taxon>Vertebrata</taxon>
        <taxon>Euteleostomi</taxon>
        <taxon>Actinopterygii</taxon>
        <taxon>Neopterygii</taxon>
        <taxon>Teleostei</taxon>
        <taxon>Anguilliformes</taxon>
        <taxon>Anguillidae</taxon>
        <taxon>Anguilla</taxon>
    </lineage>
</organism>
<protein>
    <submittedName>
        <fullName evidence="1">Uncharacterized protein</fullName>
    </submittedName>
</protein>
<name>A0A0E9P9B5_ANGAN</name>
<reference evidence="1" key="2">
    <citation type="journal article" date="2015" name="Fish Shellfish Immunol.">
        <title>Early steps in the European eel (Anguilla anguilla)-Vibrio vulnificus interaction in the gills: Role of the RtxA13 toxin.</title>
        <authorList>
            <person name="Callol A."/>
            <person name="Pajuelo D."/>
            <person name="Ebbesson L."/>
            <person name="Teles M."/>
            <person name="MacKenzie S."/>
            <person name="Amaro C."/>
        </authorList>
    </citation>
    <scope>NUCLEOTIDE SEQUENCE</scope>
</reference>